<dbReference type="Proteomes" id="UP000246569">
    <property type="component" value="Unassembled WGS sequence"/>
</dbReference>
<evidence type="ECO:0000313" key="9">
    <source>
        <dbReference type="Proteomes" id="UP000246569"/>
    </source>
</evidence>
<feature type="transmembrane region" description="Helical" evidence="7">
    <location>
        <begin position="147"/>
        <end position="164"/>
    </location>
</feature>
<feature type="transmembrane region" description="Helical" evidence="7">
    <location>
        <begin position="122"/>
        <end position="140"/>
    </location>
</feature>
<feature type="transmembrane region" description="Helical" evidence="7">
    <location>
        <begin position="468"/>
        <end position="486"/>
    </location>
</feature>
<keyword evidence="3" id="KW-1003">Cell membrane</keyword>
<dbReference type="GO" id="GO:0022857">
    <property type="term" value="F:transmembrane transporter activity"/>
    <property type="evidence" value="ECO:0007669"/>
    <property type="project" value="InterPro"/>
</dbReference>
<dbReference type="GO" id="GO:0005886">
    <property type="term" value="C:plasma membrane"/>
    <property type="evidence" value="ECO:0007669"/>
    <property type="project" value="UniProtKB-SubCell"/>
</dbReference>
<name>A0A317MU80_9GAMM</name>
<evidence type="ECO:0000256" key="4">
    <source>
        <dbReference type="ARBA" id="ARBA00022692"/>
    </source>
</evidence>
<dbReference type="Pfam" id="PF04632">
    <property type="entry name" value="FUSC"/>
    <property type="match status" value="1"/>
</dbReference>
<feature type="transmembrane region" description="Helical" evidence="7">
    <location>
        <begin position="390"/>
        <end position="412"/>
    </location>
</feature>
<dbReference type="InterPro" id="IPR006726">
    <property type="entry name" value="PHBA_efflux_AaeB/fusaric-R"/>
</dbReference>
<evidence type="ECO:0000256" key="6">
    <source>
        <dbReference type="ARBA" id="ARBA00023136"/>
    </source>
</evidence>
<keyword evidence="5 7" id="KW-1133">Transmembrane helix</keyword>
<keyword evidence="6 7" id="KW-0472">Membrane</keyword>
<dbReference type="EMBL" id="QGTJ01000006">
    <property type="protein sequence ID" value="PWV61238.1"/>
    <property type="molecule type" value="Genomic_DNA"/>
</dbReference>
<proteinExistence type="predicted"/>
<keyword evidence="2" id="KW-0813">Transport</keyword>
<dbReference type="AlphaFoldDB" id="A0A317MU80"/>
<feature type="transmembrane region" description="Helical" evidence="7">
    <location>
        <begin position="96"/>
        <end position="116"/>
    </location>
</feature>
<evidence type="ECO:0000256" key="2">
    <source>
        <dbReference type="ARBA" id="ARBA00022448"/>
    </source>
</evidence>
<evidence type="ECO:0000256" key="3">
    <source>
        <dbReference type="ARBA" id="ARBA00022475"/>
    </source>
</evidence>
<evidence type="ECO:0000256" key="7">
    <source>
        <dbReference type="SAM" id="Phobius"/>
    </source>
</evidence>
<feature type="transmembrane region" description="Helical" evidence="7">
    <location>
        <begin position="522"/>
        <end position="543"/>
    </location>
</feature>
<dbReference type="RefSeq" id="WP_110018908.1">
    <property type="nucleotide sequence ID" value="NZ_QGTJ01000006.1"/>
</dbReference>
<keyword evidence="9" id="KW-1185">Reference proteome</keyword>
<feature type="transmembrane region" description="Helical" evidence="7">
    <location>
        <begin position="170"/>
        <end position="194"/>
    </location>
</feature>
<evidence type="ECO:0000313" key="8">
    <source>
        <dbReference type="EMBL" id="PWV61238.1"/>
    </source>
</evidence>
<feature type="transmembrane region" description="Helical" evidence="7">
    <location>
        <begin position="493"/>
        <end position="510"/>
    </location>
</feature>
<feature type="transmembrane region" description="Helical" evidence="7">
    <location>
        <begin position="443"/>
        <end position="462"/>
    </location>
</feature>
<sequence>MTACSVRCPWPRAGAVLGAGTAAVWRLAGRGARGLRHWPAALNPSPVYRHALRTVFGALLALWLAYWFELSTPFSAATTVLLVAQPMHGMVLAKSLYRLGGTLIGALMALLLTAAFAQHPEMFILSFGLWMAVCNFASTLLRSFRSYGAILAGYTVALIALPAYGHPQDIFALTVARVSTVGLGIVCSAVVASLTSVRSAERSLSTALANTCTALAAYARQALTTCDAEALREPRRKLAATISGFDALLEFAALESSVGVAELSRALRSTAVAMFGALTAAAAAQEALARLPAAQRAALAGTLDEFGAVLQSLAAGVVPGPQLEVQEAQLAACAARLESAFVADDLARLSVLDRLRELADELALCLDGLAALSGQRPLRRSVRLAHHRDYGWAAINATRSALVVWLAGALWFVSAWPMGELMLAMIVPNIGLLSLRDHPARDAVDFVIGSSLASLAAYLYLIAVLPQISGFALLALALGIPLLLAVVASMRPATAFIGVGFYVFFITLLAPTNPMVYAPETLLNSALATVGGAIITAVVYRLVLPVGSRRHVRALVAAIHDDLYLLIRERSLDAAPHWESRMHERLVQLGARLRAEGSLRERLMRSGFAALRIGREVLRLRVALRDDEAARLASAPAVAALRELPQAPRRAVRACHEAAERLLALAADAGDDGRTRLRSAAAFAEIGILLGRHRLFFSLLTKS</sequence>
<comment type="caution">
    <text evidence="8">The sequence shown here is derived from an EMBL/GenBank/DDBJ whole genome shotgun (WGS) entry which is preliminary data.</text>
</comment>
<comment type="subcellular location">
    <subcellularLocation>
        <location evidence="1">Cell membrane</location>
        <topology evidence="1">Multi-pass membrane protein</topology>
    </subcellularLocation>
</comment>
<evidence type="ECO:0000256" key="1">
    <source>
        <dbReference type="ARBA" id="ARBA00004651"/>
    </source>
</evidence>
<gene>
    <name evidence="8" type="ORF">C7443_106252</name>
</gene>
<protein>
    <submittedName>
        <fullName evidence="8">Putative membrane protein YccC</fullName>
    </submittedName>
</protein>
<reference evidence="8 9" key="1">
    <citation type="submission" date="2018-05" db="EMBL/GenBank/DDBJ databases">
        <title>Genomic Encyclopedia of Type Strains, Phase IV (KMG-IV): sequencing the most valuable type-strain genomes for metagenomic binning, comparative biology and taxonomic classification.</title>
        <authorList>
            <person name="Goeker M."/>
        </authorList>
    </citation>
    <scope>NUCLEOTIDE SEQUENCE [LARGE SCALE GENOMIC DNA]</scope>
    <source>
        <strain evidence="8 9">DSM 23606</strain>
    </source>
</reference>
<keyword evidence="4 7" id="KW-0812">Transmembrane</keyword>
<feature type="transmembrane region" description="Helical" evidence="7">
    <location>
        <begin position="418"/>
        <end position="436"/>
    </location>
</feature>
<accession>A0A317MU80</accession>
<dbReference type="OrthoDB" id="6538131at2"/>
<dbReference type="PANTHER" id="PTHR30509:SF9">
    <property type="entry name" value="MULTIDRUG RESISTANCE PROTEIN MDTO"/>
    <property type="match status" value="1"/>
</dbReference>
<organism evidence="8 9">
    <name type="scientific">Plasticicumulans acidivorans</name>
    <dbReference type="NCBI Taxonomy" id="886464"/>
    <lineage>
        <taxon>Bacteria</taxon>
        <taxon>Pseudomonadati</taxon>
        <taxon>Pseudomonadota</taxon>
        <taxon>Gammaproteobacteria</taxon>
        <taxon>Candidatus Competibacteraceae</taxon>
        <taxon>Plasticicumulans</taxon>
    </lineage>
</organism>
<evidence type="ECO:0000256" key="5">
    <source>
        <dbReference type="ARBA" id="ARBA00022989"/>
    </source>
</evidence>
<dbReference type="PANTHER" id="PTHR30509">
    <property type="entry name" value="P-HYDROXYBENZOIC ACID EFFLUX PUMP SUBUNIT-RELATED"/>
    <property type="match status" value="1"/>
</dbReference>
<feature type="transmembrane region" description="Helical" evidence="7">
    <location>
        <begin position="55"/>
        <end position="84"/>
    </location>
</feature>